<organism evidence="2 3">
    <name type="scientific">Candidatus Dojkabacteria bacterium</name>
    <dbReference type="NCBI Taxonomy" id="2099670"/>
    <lineage>
        <taxon>Bacteria</taxon>
        <taxon>Candidatus Dojkabacteria</taxon>
    </lineage>
</organism>
<dbReference type="SMART" id="SM00471">
    <property type="entry name" value="HDc"/>
    <property type="match status" value="1"/>
</dbReference>
<dbReference type="SUPFAM" id="SSF109604">
    <property type="entry name" value="HD-domain/PDEase-like"/>
    <property type="match status" value="1"/>
</dbReference>
<dbReference type="EMBL" id="JAGQLH010000070">
    <property type="protein sequence ID" value="MCA9386026.1"/>
    <property type="molecule type" value="Genomic_DNA"/>
</dbReference>
<dbReference type="Proteomes" id="UP000754563">
    <property type="component" value="Unassembled WGS sequence"/>
</dbReference>
<reference evidence="2" key="1">
    <citation type="submission" date="2020-04" db="EMBL/GenBank/DDBJ databases">
        <authorList>
            <person name="Zhang T."/>
        </authorList>
    </citation>
    <scope>NUCLEOTIDE SEQUENCE</scope>
    <source>
        <strain evidence="2">HKST-UBA11</strain>
    </source>
</reference>
<dbReference type="InterPro" id="IPR003607">
    <property type="entry name" value="HD/PDEase_dom"/>
</dbReference>
<dbReference type="PANTHER" id="PTHR38659:SF2">
    <property type="entry name" value="HDIG DOMAIN PROTEIN"/>
    <property type="match status" value="1"/>
</dbReference>
<proteinExistence type="predicted"/>
<accession>A0A955L914</accession>
<dbReference type="Gene3D" id="1.10.3210.10">
    <property type="entry name" value="Hypothetical protein af1432"/>
    <property type="match status" value="1"/>
</dbReference>
<evidence type="ECO:0000259" key="1">
    <source>
        <dbReference type="SMART" id="SM00471"/>
    </source>
</evidence>
<protein>
    <submittedName>
        <fullName evidence="2">HD domain-containing protein</fullName>
    </submittedName>
</protein>
<dbReference type="InterPro" id="IPR006674">
    <property type="entry name" value="HD_domain"/>
</dbReference>
<evidence type="ECO:0000313" key="3">
    <source>
        <dbReference type="Proteomes" id="UP000754563"/>
    </source>
</evidence>
<dbReference type="PANTHER" id="PTHR38659">
    <property type="entry name" value="METAL-DEPENDENT PHOSPHOHYDROLASE"/>
    <property type="match status" value="1"/>
</dbReference>
<comment type="caution">
    <text evidence="2">The sequence shown here is derived from an EMBL/GenBank/DDBJ whole genome shotgun (WGS) entry which is preliminary data.</text>
</comment>
<evidence type="ECO:0000313" key="2">
    <source>
        <dbReference type="EMBL" id="MCA9386026.1"/>
    </source>
</evidence>
<sequence length="181" mass="20807">MSLPTREEAQALLEEHVKDDYQLHHSKMVALAMESYATEFNEDPNLWYITGLLHDLDYYEFPNEHPGKSLEWFKEWGYPEELIHAVEAHAFNYNGFETEPQNKLAAALIACDELSGLLHAYAIMRPTGYEGMKVKSVKKKLKDKAFAAKINRDDIAYGVEKLGLEMSDHIQKLIATFQENL</sequence>
<feature type="domain" description="HD/PDEase" evidence="1">
    <location>
        <begin position="18"/>
        <end position="126"/>
    </location>
</feature>
<gene>
    <name evidence="2" type="ORF">KC717_05250</name>
</gene>
<name>A0A955L914_9BACT</name>
<dbReference type="InterPro" id="IPR006675">
    <property type="entry name" value="HDIG_dom"/>
</dbReference>
<dbReference type="Pfam" id="PF01966">
    <property type="entry name" value="HD"/>
    <property type="match status" value="1"/>
</dbReference>
<dbReference type="CDD" id="cd00077">
    <property type="entry name" value="HDc"/>
    <property type="match status" value="1"/>
</dbReference>
<dbReference type="NCBIfam" id="TIGR00277">
    <property type="entry name" value="HDIG"/>
    <property type="match status" value="1"/>
</dbReference>
<dbReference type="AlphaFoldDB" id="A0A955L914"/>
<reference evidence="2" key="2">
    <citation type="journal article" date="2021" name="Microbiome">
        <title>Successional dynamics and alternative stable states in a saline activated sludge microbial community over 9 years.</title>
        <authorList>
            <person name="Wang Y."/>
            <person name="Ye J."/>
            <person name="Ju F."/>
            <person name="Liu L."/>
            <person name="Boyd J.A."/>
            <person name="Deng Y."/>
            <person name="Parks D.H."/>
            <person name="Jiang X."/>
            <person name="Yin X."/>
            <person name="Woodcroft B.J."/>
            <person name="Tyson G.W."/>
            <person name="Hugenholtz P."/>
            <person name="Polz M.F."/>
            <person name="Zhang T."/>
        </authorList>
    </citation>
    <scope>NUCLEOTIDE SEQUENCE</scope>
    <source>
        <strain evidence="2">HKST-UBA11</strain>
    </source>
</reference>